<dbReference type="EC" id="6.1.1.10" evidence="1"/>
<dbReference type="CDD" id="cd07957">
    <property type="entry name" value="Anticodon_Ia_Met"/>
    <property type="match status" value="1"/>
</dbReference>
<evidence type="ECO:0000313" key="8">
    <source>
        <dbReference type="EMBL" id="VAX42491.1"/>
    </source>
</evidence>
<protein>
    <recommendedName>
        <fullName evidence="1">methionine--tRNA ligase</fullName>
        <ecNumber evidence="1">6.1.1.10</ecNumber>
    </recommendedName>
</protein>
<reference evidence="8" key="1">
    <citation type="submission" date="2018-06" db="EMBL/GenBank/DDBJ databases">
        <authorList>
            <person name="Zhirakovskaya E."/>
        </authorList>
    </citation>
    <scope>NUCLEOTIDE SEQUENCE</scope>
</reference>
<dbReference type="SUPFAM" id="SSF52374">
    <property type="entry name" value="Nucleotidylyl transferase"/>
    <property type="match status" value="1"/>
</dbReference>
<dbReference type="Pfam" id="PF09334">
    <property type="entry name" value="tRNA-synt_1g"/>
    <property type="match status" value="3"/>
</dbReference>
<accession>A0A3B1DUB9</accession>
<evidence type="ECO:0000256" key="1">
    <source>
        <dbReference type="ARBA" id="ARBA00012838"/>
    </source>
</evidence>
<dbReference type="InterPro" id="IPR041872">
    <property type="entry name" value="Anticodon_Met"/>
</dbReference>
<dbReference type="InterPro" id="IPR009080">
    <property type="entry name" value="tRNAsynth_Ia_anticodon-bd"/>
</dbReference>
<feature type="domain" description="Methionyl/Leucyl tRNA synthetase" evidence="7">
    <location>
        <begin position="148"/>
        <end position="330"/>
    </location>
</feature>
<dbReference type="InterPro" id="IPR014729">
    <property type="entry name" value="Rossmann-like_a/b/a_fold"/>
</dbReference>
<dbReference type="Gene3D" id="1.10.730.10">
    <property type="entry name" value="Isoleucyl-tRNA Synthetase, Domain 1"/>
    <property type="match status" value="1"/>
</dbReference>
<dbReference type="Gene3D" id="2.170.220.10">
    <property type="match status" value="1"/>
</dbReference>
<dbReference type="CDD" id="cd00814">
    <property type="entry name" value="MetRS_core"/>
    <property type="match status" value="1"/>
</dbReference>
<dbReference type="GO" id="GO:0004825">
    <property type="term" value="F:methionine-tRNA ligase activity"/>
    <property type="evidence" value="ECO:0007669"/>
    <property type="project" value="UniProtKB-EC"/>
</dbReference>
<evidence type="ECO:0000256" key="5">
    <source>
        <dbReference type="ARBA" id="ARBA00022917"/>
    </source>
</evidence>
<evidence type="ECO:0000256" key="3">
    <source>
        <dbReference type="ARBA" id="ARBA00022741"/>
    </source>
</evidence>
<dbReference type="AlphaFoldDB" id="A0A3B1DUB9"/>
<dbReference type="SUPFAM" id="SSF47323">
    <property type="entry name" value="Anticodon-binding domain of a subclass of class I aminoacyl-tRNA synthetases"/>
    <property type="match status" value="1"/>
</dbReference>
<feature type="non-terminal residue" evidence="8">
    <location>
        <position position="559"/>
    </location>
</feature>
<keyword evidence="4" id="KW-0067">ATP-binding</keyword>
<organism evidence="8">
    <name type="scientific">hydrothermal vent metagenome</name>
    <dbReference type="NCBI Taxonomy" id="652676"/>
    <lineage>
        <taxon>unclassified sequences</taxon>
        <taxon>metagenomes</taxon>
        <taxon>ecological metagenomes</taxon>
    </lineage>
</organism>
<evidence type="ECO:0000256" key="6">
    <source>
        <dbReference type="ARBA" id="ARBA00023146"/>
    </source>
</evidence>
<dbReference type="InterPro" id="IPR033911">
    <property type="entry name" value="MetRS_core"/>
</dbReference>
<keyword evidence="5" id="KW-0648">Protein biosynthesis</keyword>
<evidence type="ECO:0000259" key="7">
    <source>
        <dbReference type="Pfam" id="PF09334"/>
    </source>
</evidence>
<evidence type="ECO:0000256" key="2">
    <source>
        <dbReference type="ARBA" id="ARBA00022598"/>
    </source>
</evidence>
<keyword evidence="6 8" id="KW-0030">Aminoacyl-tRNA synthetase</keyword>
<feature type="domain" description="Methionyl/Leucyl tRNA synthetase" evidence="7">
    <location>
        <begin position="354"/>
        <end position="400"/>
    </location>
</feature>
<gene>
    <name evidence="8" type="ORF">MNBD_PLANCTO03-1457</name>
</gene>
<dbReference type="PANTHER" id="PTHR43326">
    <property type="entry name" value="METHIONYL-TRNA SYNTHETASE"/>
    <property type="match status" value="1"/>
</dbReference>
<keyword evidence="2 8" id="KW-0436">Ligase</keyword>
<feature type="domain" description="Methionyl/Leucyl tRNA synthetase" evidence="7">
    <location>
        <begin position="8"/>
        <end position="139"/>
    </location>
</feature>
<dbReference type="Gene3D" id="3.40.50.620">
    <property type="entry name" value="HUPs"/>
    <property type="match status" value="1"/>
</dbReference>
<keyword evidence="3" id="KW-0547">Nucleotide-binding</keyword>
<dbReference type="InterPro" id="IPR023457">
    <property type="entry name" value="Met-tRNA_synth_2"/>
</dbReference>
<dbReference type="InterPro" id="IPR015413">
    <property type="entry name" value="Methionyl/Leucyl_tRNA_Synth"/>
</dbReference>
<dbReference type="PANTHER" id="PTHR43326:SF2">
    <property type="entry name" value="METHIONINE--TRNA LIGASE"/>
    <property type="match status" value="1"/>
</dbReference>
<dbReference type="PRINTS" id="PR01041">
    <property type="entry name" value="TRNASYNTHMET"/>
</dbReference>
<dbReference type="EMBL" id="UOGK01000701">
    <property type="protein sequence ID" value="VAX42491.1"/>
    <property type="molecule type" value="Genomic_DNA"/>
</dbReference>
<name>A0A3B1DUB9_9ZZZZ</name>
<proteinExistence type="predicted"/>
<sequence>MAHKNPYSITTPIYYVNDRPHIGHCYTTVVADVAARFARLLGRDTFFLTGTDEHAEKVVKTAIERGHTPQEWADINAAEFVKAFDLMSIDYDDFMRTSEDRHKGRASSYIKALLDSGDIYLGDYKGWYDPSQEEYLTETLAKEHDYTSPVTGKPLEERSEKNYFFRLSKYEDRLHAAIDKGVKGEPGGYRILPDARKNEVLGRLKQGLNDVPVSRAVKEGDADWGILMPGDPTHRVYVWIEALCNYLTAVDNTAEPNTTETEGDRSKYWPASVHVMAKDILWFHAVIWPAMLMALGRELPGVVYAHAYFVAEGVKMSKSLGNFIEIDQLEAYANWIVEAERKQADKEGREARPMGIDPVRWYLATQGPLGANDADFAHAKFVEVYNADLANGIGNCASRVGNMIDKYFQGQLPEYSTTNQRAGPQTECAEITNDVLERFECFDLAACTQLGVALVSAVDGYINETRPFSLAKQLDEPGVREELSTVLYNCAEAIRIASLLLFPALPNKMAELWRHWHCSPLHDPTDPNSGFKAPLAELAEWGGPYSLKPGQKIDKFPAL</sequence>
<dbReference type="GO" id="GO:0005524">
    <property type="term" value="F:ATP binding"/>
    <property type="evidence" value="ECO:0007669"/>
    <property type="project" value="UniProtKB-KW"/>
</dbReference>
<dbReference type="GO" id="GO:0006431">
    <property type="term" value="P:methionyl-tRNA aminoacylation"/>
    <property type="evidence" value="ECO:0007669"/>
    <property type="project" value="InterPro"/>
</dbReference>
<evidence type="ECO:0000256" key="4">
    <source>
        <dbReference type="ARBA" id="ARBA00022840"/>
    </source>
</evidence>